<dbReference type="EMBL" id="FUZE01000039">
    <property type="protein sequence ID" value="SKC12243.1"/>
    <property type="molecule type" value="Genomic_DNA"/>
</dbReference>
<proteinExistence type="predicted"/>
<evidence type="ECO:0000313" key="3">
    <source>
        <dbReference type="Proteomes" id="UP000190669"/>
    </source>
</evidence>
<organism evidence="2 4">
    <name type="scientific">Chryseobacterium balustinum</name>
    <dbReference type="NCBI Taxonomy" id="246"/>
    <lineage>
        <taxon>Bacteria</taxon>
        <taxon>Pseudomonadati</taxon>
        <taxon>Bacteroidota</taxon>
        <taxon>Flavobacteriia</taxon>
        <taxon>Flavobacteriales</taxon>
        <taxon>Weeksellaceae</taxon>
        <taxon>Chryseobacterium group</taxon>
        <taxon>Chryseobacterium</taxon>
    </lineage>
</organism>
<gene>
    <name evidence="2" type="ORF">NCTC11212_04133</name>
    <name evidence="1" type="ORF">SAMN05421800_1393</name>
</gene>
<dbReference type="Proteomes" id="UP000251937">
    <property type="component" value="Unassembled WGS sequence"/>
</dbReference>
<dbReference type="RefSeq" id="WP_079467179.1">
    <property type="nucleotide sequence ID" value="NZ_CP033934.1"/>
</dbReference>
<accession>A0AAX2IQZ6</accession>
<evidence type="ECO:0000313" key="1">
    <source>
        <dbReference type="EMBL" id="SKC12243.1"/>
    </source>
</evidence>
<comment type="caution">
    <text evidence="2">The sequence shown here is derived from an EMBL/GenBank/DDBJ whole genome shotgun (WGS) entry which is preliminary data.</text>
</comment>
<dbReference type="AlphaFoldDB" id="A0AAX2IQZ6"/>
<reference evidence="2 4" key="2">
    <citation type="submission" date="2018-06" db="EMBL/GenBank/DDBJ databases">
        <authorList>
            <consortium name="Pathogen Informatics"/>
            <person name="Doyle S."/>
        </authorList>
    </citation>
    <scope>NUCLEOTIDE SEQUENCE [LARGE SCALE GENOMIC DNA]</scope>
    <source>
        <strain evidence="2 4">NCTC11212</strain>
    </source>
</reference>
<evidence type="ECO:0000313" key="4">
    <source>
        <dbReference type="Proteomes" id="UP000251937"/>
    </source>
</evidence>
<reference evidence="1 3" key="1">
    <citation type="submission" date="2017-02" db="EMBL/GenBank/DDBJ databases">
        <authorList>
            <person name="Varghese N."/>
            <person name="Submissions S."/>
        </authorList>
    </citation>
    <scope>NUCLEOTIDE SEQUENCE [LARGE SCALE GENOMIC DNA]</scope>
    <source>
        <strain evidence="1 3">DSM 16775</strain>
    </source>
</reference>
<name>A0AAX2IQZ6_9FLAO</name>
<dbReference type="EMBL" id="UAVR01000024">
    <property type="protein sequence ID" value="SQA92560.1"/>
    <property type="molecule type" value="Genomic_DNA"/>
</dbReference>
<evidence type="ECO:0000313" key="2">
    <source>
        <dbReference type="EMBL" id="SQA92560.1"/>
    </source>
</evidence>
<dbReference type="Proteomes" id="UP000190669">
    <property type="component" value="Unassembled WGS sequence"/>
</dbReference>
<protein>
    <submittedName>
        <fullName evidence="2">Uncharacterized protein</fullName>
    </submittedName>
</protein>
<keyword evidence="3" id="KW-1185">Reference proteome</keyword>
<sequence length="178" mass="21220">MENFISKNQEAWRKNFRVNSKMKSLNKKLLALYDIILKNERTDSDYWYFIGADEFINYFSYLDTDDFQELISDIPNWTEDQKWILRECLSYGGLRYDNHRKSKTFENQSLLLTFLFSVTNDEDVKAYIFENADIINDGQPKPYHLLIMIKTWADKHIPHTPNEIHYQNLDAAIKKASC</sequence>